<protein>
    <recommendedName>
        <fullName evidence="1">Reverse transcriptase domain-containing protein</fullName>
    </recommendedName>
</protein>
<name>A0A6V7XCA6_MELEN</name>
<dbReference type="InterPro" id="IPR000477">
    <property type="entry name" value="RT_dom"/>
</dbReference>
<proteinExistence type="predicted"/>
<dbReference type="AlphaFoldDB" id="A0A6V7XCA6"/>
<evidence type="ECO:0000259" key="1">
    <source>
        <dbReference type="PROSITE" id="PS50878"/>
    </source>
</evidence>
<dbReference type="CDD" id="cd01650">
    <property type="entry name" value="RT_nLTR_like"/>
    <property type="match status" value="1"/>
</dbReference>
<reference evidence="2 3" key="1">
    <citation type="submission" date="2020-08" db="EMBL/GenBank/DDBJ databases">
        <authorList>
            <person name="Koutsovoulos G."/>
            <person name="Danchin GJ E."/>
        </authorList>
    </citation>
    <scope>NUCLEOTIDE SEQUENCE [LARGE SCALE GENOMIC DNA]</scope>
</reference>
<evidence type="ECO:0000313" key="2">
    <source>
        <dbReference type="EMBL" id="CAD2196960.1"/>
    </source>
</evidence>
<dbReference type="Pfam" id="PF14529">
    <property type="entry name" value="Exo_endo_phos_2"/>
    <property type="match status" value="1"/>
</dbReference>
<dbReference type="Proteomes" id="UP000580250">
    <property type="component" value="Unassembled WGS sequence"/>
</dbReference>
<dbReference type="SUPFAM" id="SSF56672">
    <property type="entry name" value="DNA/RNA polymerases"/>
    <property type="match status" value="1"/>
</dbReference>
<accession>A0A6V7XCA6</accession>
<evidence type="ECO:0000313" key="3">
    <source>
        <dbReference type="Proteomes" id="UP000580250"/>
    </source>
</evidence>
<dbReference type="OrthoDB" id="410104at2759"/>
<dbReference type="InterPro" id="IPR036691">
    <property type="entry name" value="Endo/exonu/phosph_ase_sf"/>
</dbReference>
<gene>
    <name evidence="2" type="ORF">MENT_LOCUS50164</name>
</gene>
<organism evidence="2 3">
    <name type="scientific">Meloidogyne enterolobii</name>
    <name type="common">Root-knot nematode worm</name>
    <name type="synonym">Meloidogyne mayaguensis</name>
    <dbReference type="NCBI Taxonomy" id="390850"/>
    <lineage>
        <taxon>Eukaryota</taxon>
        <taxon>Metazoa</taxon>
        <taxon>Ecdysozoa</taxon>
        <taxon>Nematoda</taxon>
        <taxon>Chromadorea</taxon>
        <taxon>Rhabditida</taxon>
        <taxon>Tylenchina</taxon>
        <taxon>Tylenchomorpha</taxon>
        <taxon>Tylenchoidea</taxon>
        <taxon>Meloidogynidae</taxon>
        <taxon>Meloidogyninae</taxon>
        <taxon>Meloidogyne</taxon>
    </lineage>
</organism>
<dbReference type="InterPro" id="IPR005135">
    <property type="entry name" value="Endo/exonuclease/phosphatase"/>
</dbReference>
<feature type="domain" description="Reverse transcriptase" evidence="1">
    <location>
        <begin position="357"/>
        <end position="597"/>
    </location>
</feature>
<dbReference type="GO" id="GO:0003824">
    <property type="term" value="F:catalytic activity"/>
    <property type="evidence" value="ECO:0007669"/>
    <property type="project" value="InterPro"/>
</dbReference>
<comment type="caution">
    <text evidence="2">The sequence shown here is derived from an EMBL/GenBank/DDBJ whole genome shotgun (WGS) entry which is preliminary data.</text>
</comment>
<dbReference type="Pfam" id="PF00078">
    <property type="entry name" value="RVT_1"/>
    <property type="match status" value="1"/>
</dbReference>
<dbReference type="PANTHER" id="PTHR33332">
    <property type="entry name" value="REVERSE TRANSCRIPTASE DOMAIN-CONTAINING PROTEIN"/>
    <property type="match status" value="1"/>
</dbReference>
<dbReference type="PROSITE" id="PS50878">
    <property type="entry name" value="RT_POL"/>
    <property type="match status" value="1"/>
</dbReference>
<sequence>MRFINAYVPPKTTDIILFDLISILTDLLSVSYPIIITGDFNLPSINWLADNDSNNIFKEFVKNADLHQLITFSTRSKNILDLLITNNPGLIDDILSLPPMSSSDHSSFSFSVTFKNEPSELYYRLNYLKGDYNSLNYAVANTDWNNIFKSIFPHNLDTIYSTFTQITKNFIENFIPITNCSSLNLPNHLQKIDTYRAQLWKDIHKADIKSKFLYVNKRFNKELKKYLIYRENKLIKSKNSKRIFNYISSQVKSNSFNIPTILDIKTNNVFSTDLAKANYFALYFKSIFHKQNLPHPLNLQNLNTNTLNYIDISEADVFDKLIKLTLKVNTSPDCLNNYILKKCAGSLTQPITQIFRYSMMTGTLPSIWTHSNIIPLFKKGDKSLASNYRPIALTCTLVKVLEKIIKDNLIVRITKYLPTSQHGFIKSKSIVSQLLEAHDDWTKALDENLCVDIIYFDFIKAFDKVSHTILLKKLTNIGIGNPLLFWIENFLRYRTYSVKINNAFSENHTSNMGVPQGSVLGPILFIFFIHDLVKFCATHDIIFKFFADDFKAYLIHSNCNKRFLLQNCISKIEIWSAENELEISAKKCNVLYLGKNNSKFPYYISNNKITPIISFVRDLGILTSSSLKWTIHIDYIKKRAYTRLFTLFKAIKSNDPNFLTKAYTSYVRPIIESFSQLFNPYLKSEIKKLEDVQKMAVKIIYFRGLQNLYPTKPSYEDLLMILNLKSIKDRFLINDIMCYHKIIHGYISIGKSHYPKLTKSNTRNQIKINSSHSNLNLRHHFFFEKMARIYPKLPNELFKHQKIQNFRTCLNKIDLSSIKI</sequence>
<dbReference type="SUPFAM" id="SSF56219">
    <property type="entry name" value="DNase I-like"/>
    <property type="match status" value="1"/>
</dbReference>
<dbReference type="EMBL" id="CAJEWN010001379">
    <property type="protein sequence ID" value="CAD2196960.1"/>
    <property type="molecule type" value="Genomic_DNA"/>
</dbReference>
<dbReference type="Gene3D" id="3.60.10.10">
    <property type="entry name" value="Endonuclease/exonuclease/phosphatase"/>
    <property type="match status" value="1"/>
</dbReference>
<dbReference type="InterPro" id="IPR043502">
    <property type="entry name" value="DNA/RNA_pol_sf"/>
</dbReference>